<dbReference type="Pfam" id="PF00682">
    <property type="entry name" value="HMGL-like"/>
    <property type="match status" value="1"/>
</dbReference>
<dbReference type="SUPFAM" id="SSF51569">
    <property type="entry name" value="Aldolase"/>
    <property type="match status" value="1"/>
</dbReference>
<evidence type="ECO:0000259" key="4">
    <source>
        <dbReference type="PROSITE" id="PS50991"/>
    </source>
</evidence>
<dbReference type="AlphaFoldDB" id="A0A4U8YTG0"/>
<dbReference type="GO" id="GO:0046912">
    <property type="term" value="F:acyltransferase activity, acyl groups converted into alkyl on transfer"/>
    <property type="evidence" value="ECO:0007669"/>
    <property type="project" value="InterPro"/>
</dbReference>
<protein>
    <submittedName>
        <fullName evidence="5">Pyruvate carboxyltransferase</fullName>
    </submittedName>
</protein>
<proteinExistence type="inferred from homology"/>
<keyword evidence="2 3" id="KW-0808">Transferase</keyword>
<keyword evidence="5" id="KW-0670">Pyruvate</keyword>
<dbReference type="InterPro" id="IPR054691">
    <property type="entry name" value="LeuA/HCS_post-cat"/>
</dbReference>
<dbReference type="Gene3D" id="3.20.20.70">
    <property type="entry name" value="Aldolase class I"/>
    <property type="match status" value="1"/>
</dbReference>
<evidence type="ECO:0000256" key="2">
    <source>
        <dbReference type="ARBA" id="ARBA00022679"/>
    </source>
</evidence>
<dbReference type="PANTHER" id="PTHR42880">
    <property type="entry name" value="HOMOCITRATE SYNTHASE"/>
    <property type="match status" value="1"/>
</dbReference>
<dbReference type="GO" id="GO:0019752">
    <property type="term" value="P:carboxylic acid metabolic process"/>
    <property type="evidence" value="ECO:0007669"/>
    <property type="project" value="InterPro"/>
</dbReference>
<organism evidence="5 6">
    <name type="scientific">Desulfoluna butyratoxydans</name>
    <dbReference type="NCBI Taxonomy" id="231438"/>
    <lineage>
        <taxon>Bacteria</taxon>
        <taxon>Pseudomonadati</taxon>
        <taxon>Thermodesulfobacteriota</taxon>
        <taxon>Desulfobacteria</taxon>
        <taxon>Desulfobacterales</taxon>
        <taxon>Desulfolunaceae</taxon>
        <taxon>Desulfoluna</taxon>
    </lineage>
</organism>
<comment type="similarity">
    <text evidence="1 3">Belongs to the alpha-IPM synthase/homocitrate synthase family.</text>
</comment>
<feature type="domain" description="Pyruvate carboxyltransferase" evidence="4">
    <location>
        <begin position="11"/>
        <end position="262"/>
    </location>
</feature>
<dbReference type="Gene3D" id="1.10.238.260">
    <property type="match status" value="1"/>
</dbReference>
<dbReference type="InterPro" id="IPR002034">
    <property type="entry name" value="AIPM/Hcit_synth_CS"/>
</dbReference>
<dbReference type="InterPro" id="IPR013785">
    <property type="entry name" value="Aldolase_TIM"/>
</dbReference>
<dbReference type="InterPro" id="IPR000891">
    <property type="entry name" value="PYR_CT"/>
</dbReference>
<evidence type="ECO:0000256" key="3">
    <source>
        <dbReference type="RuleBase" id="RU003523"/>
    </source>
</evidence>
<dbReference type="PROSITE" id="PS00816">
    <property type="entry name" value="AIPM_HOMOCIT_SYNTH_2"/>
    <property type="match status" value="1"/>
</dbReference>
<sequence length="412" mass="43104">MDTKYKTSGRVILSDTTLRDGEQAPGVAFTRQEKITLAAALSDAGIDELEVGTPAMGTEERHTIREMAGLKLKAPLTCWCRGTAEDLELAMGCGTQGVHLSFPVSDRLLAATGKEAEQVIEALYALVARAKTSFDTCSVGAMDASRAEKKTLDAFVRCAREAGASRVRLADTVGIFTPHAISRLITDLKASAPDMPLEFHGHNDLGMATANSVAAAESGIDALSVTVGGLGERAGNAALEEVAAALAWGTPLSTGMDLTALPRLCALAEQITGISTAPTKPITGSAVFTHESGIHAHAMLKDPTAFQPFAPDAVGREAPTIVAGKHSGTSALAHILATEGIRMSRETLAASIPAIRREAENKKQGLTPREVTAICLGQKQKVSKKMPPAARCATSKAICECSNPRSSGCHIR</sequence>
<evidence type="ECO:0000256" key="1">
    <source>
        <dbReference type="ARBA" id="ARBA00006154"/>
    </source>
</evidence>
<dbReference type="Proteomes" id="UP000507962">
    <property type="component" value="Unassembled WGS sequence"/>
</dbReference>
<reference evidence="5 6" key="1">
    <citation type="submission" date="2019-03" db="EMBL/GenBank/DDBJ databases">
        <authorList>
            <person name="Nijsse B."/>
        </authorList>
    </citation>
    <scope>NUCLEOTIDE SEQUENCE [LARGE SCALE GENOMIC DNA]</scope>
    <source>
        <strain evidence="5">Desulfoluna butyratoxydans MSL71</strain>
    </source>
</reference>
<keyword evidence="6" id="KW-1185">Reference proteome</keyword>
<name>A0A4U8YTG0_9BACT</name>
<dbReference type="PANTHER" id="PTHR42880:SF1">
    <property type="entry name" value="ISOPROPYLMALATE_HOMOCITRATE_CITRAMALATE SYNTHASE FAMILY PROTEIN"/>
    <property type="match status" value="1"/>
</dbReference>
<evidence type="ECO:0000313" key="5">
    <source>
        <dbReference type="EMBL" id="VFQ47134.1"/>
    </source>
</evidence>
<dbReference type="PROSITE" id="PS50991">
    <property type="entry name" value="PYR_CT"/>
    <property type="match status" value="1"/>
</dbReference>
<accession>A0A4U8YTG0</accession>
<dbReference type="EMBL" id="CAADHO010000014">
    <property type="protein sequence ID" value="VFQ47134.1"/>
    <property type="molecule type" value="Genomic_DNA"/>
</dbReference>
<gene>
    <name evidence="5" type="ORF">MSL71_48200</name>
</gene>
<dbReference type="Pfam" id="PF22617">
    <property type="entry name" value="HCS_D2"/>
    <property type="match status" value="1"/>
</dbReference>
<evidence type="ECO:0000313" key="6">
    <source>
        <dbReference type="Proteomes" id="UP000507962"/>
    </source>
</evidence>
<dbReference type="PROSITE" id="PS00815">
    <property type="entry name" value="AIPM_HOMOCIT_SYNTH_1"/>
    <property type="match status" value="1"/>
</dbReference>
<dbReference type="RefSeq" id="WP_180146362.1">
    <property type="nucleotide sequence ID" value="NZ_CAADHO010000014.1"/>
</dbReference>